<sequence>MQILPYLGNAKLCIDFLLNLGYTKFSKAKAEPAKPVVGLQKLLYIAIQ</sequence>
<accession>A0A8S5VVD3</accession>
<dbReference type="EMBL" id="BK035411">
    <property type="protein sequence ID" value="DAG99383.1"/>
    <property type="molecule type" value="Genomic_DNA"/>
</dbReference>
<organism evidence="1">
    <name type="scientific">Ackermannviridae sp</name>
    <dbReference type="NCBI Taxonomy" id="2831612"/>
    <lineage>
        <taxon>Viruses</taxon>
        <taxon>Duplodnaviria</taxon>
        <taxon>Heunggongvirae</taxon>
        <taxon>Uroviricota</taxon>
        <taxon>Caudoviricetes</taxon>
        <taxon>Pantevenvirales</taxon>
        <taxon>Ackermannviridae</taxon>
    </lineage>
</organism>
<reference evidence="1" key="1">
    <citation type="journal article" date="2021" name="Proc. Natl. Acad. Sci. U.S.A.">
        <title>A Catalog of Tens of Thousands of Viruses from Human Metagenomes Reveals Hidden Associations with Chronic Diseases.</title>
        <authorList>
            <person name="Tisza M.J."/>
            <person name="Buck C.B."/>
        </authorList>
    </citation>
    <scope>NUCLEOTIDE SEQUENCE</scope>
    <source>
        <strain evidence="1">CtY4J10</strain>
    </source>
</reference>
<evidence type="ECO:0000313" key="1">
    <source>
        <dbReference type="EMBL" id="DAG99383.1"/>
    </source>
</evidence>
<proteinExistence type="predicted"/>
<protein>
    <submittedName>
        <fullName evidence="1">Uncharacterized protein</fullName>
    </submittedName>
</protein>
<name>A0A8S5VVD3_9CAUD</name>